<reference evidence="3 4" key="1">
    <citation type="submission" date="2021-03" db="EMBL/GenBank/DDBJ databases">
        <title>Genomic Encyclopedia of Type Strains, Phase IV (KMG-IV): sequencing the most valuable type-strain genomes for metagenomic binning, comparative biology and taxonomic classification.</title>
        <authorList>
            <person name="Goeker M."/>
        </authorList>
    </citation>
    <scope>NUCLEOTIDE SEQUENCE [LARGE SCALE GENOMIC DNA]</scope>
    <source>
        <strain evidence="3 4">DSM 28783</strain>
    </source>
</reference>
<dbReference type="InterPro" id="IPR013384">
    <property type="entry name" value="Flagell_FlgL"/>
</dbReference>
<dbReference type="EMBL" id="JAGGLM010000022">
    <property type="protein sequence ID" value="MBP2033818.1"/>
    <property type="molecule type" value="Genomic_DNA"/>
</dbReference>
<keyword evidence="3" id="KW-0966">Cell projection</keyword>
<keyword evidence="4" id="KW-1185">Reference proteome</keyword>
<gene>
    <name evidence="3" type="ORF">J2Z42_002525</name>
</gene>
<keyword evidence="3" id="KW-0282">Flagellum</keyword>
<feature type="domain" description="Flagellin N-terminal" evidence="2">
    <location>
        <begin position="8"/>
        <end position="138"/>
    </location>
</feature>
<dbReference type="NCBIfam" id="TIGR02550">
    <property type="entry name" value="flagell_flgL"/>
    <property type="match status" value="1"/>
</dbReference>
<evidence type="ECO:0000313" key="4">
    <source>
        <dbReference type="Proteomes" id="UP001519307"/>
    </source>
</evidence>
<evidence type="ECO:0000256" key="1">
    <source>
        <dbReference type="SAM" id="MobiDB-lite"/>
    </source>
</evidence>
<evidence type="ECO:0000259" key="2">
    <source>
        <dbReference type="Pfam" id="PF00669"/>
    </source>
</evidence>
<feature type="region of interest" description="Disordered" evidence="1">
    <location>
        <begin position="223"/>
        <end position="242"/>
    </location>
</feature>
<organism evidence="3 4">
    <name type="scientific">Clostridium algifaecis</name>
    <dbReference type="NCBI Taxonomy" id="1472040"/>
    <lineage>
        <taxon>Bacteria</taxon>
        <taxon>Bacillati</taxon>
        <taxon>Bacillota</taxon>
        <taxon>Clostridia</taxon>
        <taxon>Eubacteriales</taxon>
        <taxon>Clostridiaceae</taxon>
        <taxon>Clostridium</taxon>
    </lineage>
</organism>
<dbReference type="SUPFAM" id="SSF64518">
    <property type="entry name" value="Phase 1 flagellin"/>
    <property type="match status" value="1"/>
</dbReference>
<keyword evidence="3" id="KW-0969">Cilium</keyword>
<name>A0ABS4KUW6_9CLOT</name>
<dbReference type="InterPro" id="IPR001029">
    <property type="entry name" value="Flagellin_N"/>
</dbReference>
<dbReference type="Pfam" id="PF00669">
    <property type="entry name" value="Flagellin_N"/>
    <property type="match status" value="1"/>
</dbReference>
<dbReference type="RefSeq" id="WP_209703072.1">
    <property type="nucleotide sequence ID" value="NZ_JAGGLM010000022.1"/>
</dbReference>
<dbReference type="PANTHER" id="PTHR42792:SF1">
    <property type="entry name" value="FLAGELLAR HOOK-ASSOCIATED PROTEIN 3"/>
    <property type="match status" value="1"/>
</dbReference>
<evidence type="ECO:0000313" key="3">
    <source>
        <dbReference type="EMBL" id="MBP2033818.1"/>
    </source>
</evidence>
<dbReference type="Gene3D" id="1.20.1330.10">
    <property type="entry name" value="f41 fragment of flagellin, N-terminal domain"/>
    <property type="match status" value="2"/>
</dbReference>
<protein>
    <submittedName>
        <fullName evidence="3">Flagellar hook-associated protein 3 FlgL</fullName>
    </submittedName>
</protein>
<proteinExistence type="predicted"/>
<dbReference type="PANTHER" id="PTHR42792">
    <property type="entry name" value="FLAGELLIN"/>
    <property type="match status" value="1"/>
</dbReference>
<comment type="caution">
    <text evidence="3">The sequence shown here is derived from an EMBL/GenBank/DDBJ whole genome shotgun (WGS) entry which is preliminary data.</text>
</comment>
<dbReference type="InterPro" id="IPR001492">
    <property type="entry name" value="Flagellin"/>
</dbReference>
<accession>A0ABS4KUW6</accession>
<sequence length="472" mass="51276">MRITGRLLSNNFMTDMQRNLQNLSKIQEQASSMKKFSKASDDPVNVQIAMQMQTSIYENDQYGTNIKDASTWMESTDTALTQINTVIGNVRNNLVKAGDAPYTQDERDKINDEVKQQVTQIAQILNTNLKGEYIFGGTQGLSKPVTTTTDASKNVSIEYVDDNGNAVEKIPDVVSNGFNISNWKGKNVTFSVNGKDYTVTVDNSKDTNTIDDVVKDLNSKVQSNNVKPAPANPATSTDPGVKDKINVVKTNDGNIKFLAVNSSDDITIKSTDVGDLSIPTAGQKLSNMAMENIGADKNIEVSQGVVLTYNATASSVMQYGDSTDSTTGDNLSALMNRIQHHLAGQVLSPVSSGTTGSIEVKNSDGTSSYYVWKDDEAAATEELDGQDLKDIDLASKQVLKVTSDIGAKENRMTDLSTQNSSLKLSMTDSLSKTEDVDISQTTIEYYTAITTYQACLQTSAKVIQPTLLDYIK</sequence>
<dbReference type="Proteomes" id="UP001519307">
    <property type="component" value="Unassembled WGS sequence"/>
</dbReference>